<protein>
    <submittedName>
        <fullName evidence="1">Uncharacterized protein</fullName>
    </submittedName>
</protein>
<reference evidence="1" key="1">
    <citation type="submission" date="2020-05" db="EMBL/GenBank/DDBJ databases">
        <title>Large-scale comparative analyses of tick genomes elucidate their genetic diversity and vector capacities.</title>
        <authorList>
            <person name="Jia N."/>
            <person name="Wang J."/>
            <person name="Shi W."/>
            <person name="Du L."/>
            <person name="Sun Y."/>
            <person name="Zhan W."/>
            <person name="Jiang J."/>
            <person name="Wang Q."/>
            <person name="Zhang B."/>
            <person name="Ji P."/>
            <person name="Sakyi L.B."/>
            <person name="Cui X."/>
            <person name="Yuan T."/>
            <person name="Jiang B."/>
            <person name="Yang W."/>
            <person name="Lam T.T.-Y."/>
            <person name="Chang Q."/>
            <person name="Ding S."/>
            <person name="Wang X."/>
            <person name="Zhu J."/>
            <person name="Ruan X."/>
            <person name="Zhao L."/>
            <person name="Wei J."/>
            <person name="Que T."/>
            <person name="Du C."/>
            <person name="Cheng J."/>
            <person name="Dai P."/>
            <person name="Han X."/>
            <person name="Huang E."/>
            <person name="Gao Y."/>
            <person name="Liu J."/>
            <person name="Shao H."/>
            <person name="Ye R."/>
            <person name="Li L."/>
            <person name="Wei W."/>
            <person name="Wang X."/>
            <person name="Wang C."/>
            <person name="Yang T."/>
            <person name="Huo Q."/>
            <person name="Li W."/>
            <person name="Guo W."/>
            <person name="Chen H."/>
            <person name="Zhou L."/>
            <person name="Ni X."/>
            <person name="Tian J."/>
            <person name="Zhou Y."/>
            <person name="Sheng Y."/>
            <person name="Liu T."/>
            <person name="Pan Y."/>
            <person name="Xia L."/>
            <person name="Li J."/>
            <person name="Zhao F."/>
            <person name="Cao W."/>
        </authorList>
    </citation>
    <scope>NUCLEOTIDE SEQUENCE</scope>
    <source>
        <strain evidence="1">Hyas-2018</strain>
    </source>
</reference>
<organism evidence="1 2">
    <name type="scientific">Hyalomma asiaticum</name>
    <name type="common">Tick</name>
    <dbReference type="NCBI Taxonomy" id="266040"/>
    <lineage>
        <taxon>Eukaryota</taxon>
        <taxon>Metazoa</taxon>
        <taxon>Ecdysozoa</taxon>
        <taxon>Arthropoda</taxon>
        <taxon>Chelicerata</taxon>
        <taxon>Arachnida</taxon>
        <taxon>Acari</taxon>
        <taxon>Parasitiformes</taxon>
        <taxon>Ixodida</taxon>
        <taxon>Ixodoidea</taxon>
        <taxon>Ixodidae</taxon>
        <taxon>Hyalomminae</taxon>
        <taxon>Hyalomma</taxon>
    </lineage>
</organism>
<sequence length="310" mass="33907">MELVDPEGKSVLITGCDTGFGHLLAKQLATDGFRVYAGCLSSTSDGAMALKLVANICVLQLDVTKEDDIEKAYTIVATDEEKTGLWAVVSNAGVATVGPLEWHSAAKIRTLFDVNVTGAAAVVLKFVPLLKKTRGRIVIVCSMFGRMTVPLVVPYCMSKHACISLADGLRRALHDAGIRVSTIEPTAYRTAITDPKVVAQNFDELISSLPLKVRKCIDQATVSKLKILARVFSEGLMRDDPREVVRDMVSALREVHPKAHYRTGGTADRLVRLLDYTLPSEVADHLLFAVAKSNGVKWKSKTYVEEYKMK</sequence>
<dbReference type="EMBL" id="CM023481">
    <property type="protein sequence ID" value="KAH6947811.1"/>
    <property type="molecule type" value="Genomic_DNA"/>
</dbReference>
<evidence type="ECO:0000313" key="1">
    <source>
        <dbReference type="EMBL" id="KAH6947811.1"/>
    </source>
</evidence>
<accession>A0ACB7TNW4</accession>
<comment type="caution">
    <text evidence="1">The sequence shown here is derived from an EMBL/GenBank/DDBJ whole genome shotgun (WGS) entry which is preliminary data.</text>
</comment>
<name>A0ACB7TNW4_HYAAI</name>
<gene>
    <name evidence="1" type="ORF">HPB50_021525</name>
</gene>
<keyword evidence="2" id="KW-1185">Reference proteome</keyword>
<evidence type="ECO:0000313" key="2">
    <source>
        <dbReference type="Proteomes" id="UP000821845"/>
    </source>
</evidence>
<dbReference type="Proteomes" id="UP000821845">
    <property type="component" value="Chromosome 1"/>
</dbReference>
<proteinExistence type="predicted"/>